<evidence type="ECO:0000256" key="6">
    <source>
        <dbReference type="ARBA" id="ARBA00023134"/>
    </source>
</evidence>
<dbReference type="InterPro" id="IPR009000">
    <property type="entry name" value="Transl_B-barrel_sf"/>
</dbReference>
<dbReference type="Gene3D" id="3.40.50.300">
    <property type="entry name" value="P-loop containing nucleotide triphosphate hydrolases"/>
    <property type="match status" value="1"/>
</dbReference>
<protein>
    <recommendedName>
        <fullName evidence="2 7">Translation initiation factor IF-2</fullName>
    </recommendedName>
</protein>
<reference evidence="10 11" key="1">
    <citation type="journal article" date="2016" name="Nat. Commun.">
        <title>Thousands of microbial genomes shed light on interconnected biogeochemical processes in an aquifer system.</title>
        <authorList>
            <person name="Anantharaman K."/>
            <person name="Brown C.T."/>
            <person name="Hug L.A."/>
            <person name="Sharon I."/>
            <person name="Castelle C.J."/>
            <person name="Probst A.J."/>
            <person name="Thomas B.C."/>
            <person name="Singh A."/>
            <person name="Wilkins M.J."/>
            <person name="Karaoz U."/>
            <person name="Brodie E.L."/>
            <person name="Williams K.H."/>
            <person name="Hubbard S.S."/>
            <person name="Banfield J.F."/>
        </authorList>
    </citation>
    <scope>NUCLEOTIDE SEQUENCE [LARGE SCALE GENOMIC DNA]</scope>
</reference>
<evidence type="ECO:0000313" key="11">
    <source>
        <dbReference type="Proteomes" id="UP000179686"/>
    </source>
</evidence>
<accession>A0A1F6VRU3</accession>
<dbReference type="GO" id="GO:0003743">
    <property type="term" value="F:translation initiation factor activity"/>
    <property type="evidence" value="ECO:0007669"/>
    <property type="project" value="UniProtKB-UniRule"/>
</dbReference>
<organism evidence="10 11">
    <name type="scientific">Candidatus Nomurabacteria bacterium RIFCSPHIGHO2_02_FULL_38_15</name>
    <dbReference type="NCBI Taxonomy" id="1801752"/>
    <lineage>
        <taxon>Bacteria</taxon>
        <taxon>Candidatus Nomuraibacteriota</taxon>
    </lineage>
</organism>
<evidence type="ECO:0000259" key="9">
    <source>
        <dbReference type="PROSITE" id="PS51722"/>
    </source>
</evidence>
<dbReference type="InterPro" id="IPR000178">
    <property type="entry name" value="TF_IF2_bacterial-like"/>
</dbReference>
<evidence type="ECO:0000256" key="5">
    <source>
        <dbReference type="ARBA" id="ARBA00022917"/>
    </source>
</evidence>
<dbReference type="Gene3D" id="3.40.50.10050">
    <property type="entry name" value="Translation initiation factor IF- 2, domain 3"/>
    <property type="match status" value="1"/>
</dbReference>
<dbReference type="CDD" id="cd01887">
    <property type="entry name" value="IF2_eIF5B"/>
    <property type="match status" value="1"/>
</dbReference>
<dbReference type="NCBIfam" id="TIGR00487">
    <property type="entry name" value="IF-2"/>
    <property type="match status" value="1"/>
</dbReference>
<dbReference type="STRING" id="1801752.A3J61_00365"/>
<keyword evidence="6" id="KW-0342">GTP-binding</keyword>
<dbReference type="PANTHER" id="PTHR43381">
    <property type="entry name" value="TRANSLATION INITIATION FACTOR IF-2-RELATED"/>
    <property type="match status" value="1"/>
</dbReference>
<dbReference type="Pfam" id="PF22042">
    <property type="entry name" value="EF-G_D2"/>
    <property type="match status" value="1"/>
</dbReference>
<dbReference type="SUPFAM" id="SSF52540">
    <property type="entry name" value="P-loop containing nucleoside triphosphate hydrolases"/>
    <property type="match status" value="1"/>
</dbReference>
<dbReference type="FunFam" id="3.40.50.10050:FF:000001">
    <property type="entry name" value="Translation initiation factor IF-2"/>
    <property type="match status" value="1"/>
</dbReference>
<dbReference type="InterPro" id="IPR023115">
    <property type="entry name" value="TIF_IF2_dom3"/>
</dbReference>
<dbReference type="InterPro" id="IPR053905">
    <property type="entry name" value="EF-G-like_DII"/>
</dbReference>
<dbReference type="SUPFAM" id="SSF52156">
    <property type="entry name" value="Initiation factor IF2/eIF5b, domain 3"/>
    <property type="match status" value="1"/>
</dbReference>
<sequence length="506" mass="55405">MNAKKTAGTDLRERPPIVVVMGHVDHGKSTLLDYIRKTNIVDREAGGITQHLSAYEVEHTDKDGKMRKITFLDTPGHEAFTGMRSRGATVADIAILVISAEDGIKAQTKEVIELIKKSHMPYIVAINKIDKPNANVEKVKYELLEHEVYLEGLGGDVPFVPISSLKGTGIDELLETVLLVADITELKGDYTNLATGIVIESHIDAKTGAKATLVILDGVVKKGEFIATGQSFATTRMLENYFGKSIDMAGPSQPITLTGFSNVPNVGDLFQTTKTKKEAEGLCVENNQEQNKSVLDNNTCPEGDKIIPIIIKTDVAGTAEAIVREIGKIKKECISYKIISVGVGDINEGDIKLASGDKEAIIVGFNVKIGNIARDINEQVQVGVRVEIFNIIYKLTEWLDEYIETLRPRQEVHESIGKIKVLKFFSKTKDKQVIGGRIDEGVIISGSLVKILRRENEIGVGKIIEIQSQKIKIKELGEGNECGLTVESKTEIAPGDYLEAFKIVVK</sequence>
<dbReference type="Proteomes" id="UP000179686">
    <property type="component" value="Unassembled WGS sequence"/>
</dbReference>
<dbReference type="AlphaFoldDB" id="A0A1F6VRU3"/>
<name>A0A1F6VRU3_9BACT</name>
<evidence type="ECO:0000256" key="4">
    <source>
        <dbReference type="ARBA" id="ARBA00022741"/>
    </source>
</evidence>
<dbReference type="InterPro" id="IPR000795">
    <property type="entry name" value="T_Tr_GTP-bd_dom"/>
</dbReference>
<keyword evidence="4" id="KW-0547">Nucleotide-binding</keyword>
<gene>
    <name evidence="10" type="ORF">A3J61_00365</name>
</gene>
<evidence type="ECO:0000256" key="2">
    <source>
        <dbReference type="ARBA" id="ARBA00020675"/>
    </source>
</evidence>
<comment type="similarity">
    <text evidence="1 8">Belongs to the TRAFAC class translation factor GTPase superfamily. Classic translation factor GTPase family. IF-2 subfamily.</text>
</comment>
<dbReference type="InterPro" id="IPR015760">
    <property type="entry name" value="TIF_IF2"/>
</dbReference>
<dbReference type="FunFam" id="3.40.50.300:FF:000019">
    <property type="entry name" value="Translation initiation factor IF-2"/>
    <property type="match status" value="1"/>
</dbReference>
<comment type="function">
    <text evidence="8">One of the essential components for the initiation of protein synthesis. Protects formylmethionyl-tRNA from spontaneous hydrolysis and promotes its binding to the 30S ribosomal subunits. Also involved in the hydrolysis of GTP during the formation of the 70S ribosomal complex.</text>
</comment>
<dbReference type="GO" id="GO:0005737">
    <property type="term" value="C:cytoplasm"/>
    <property type="evidence" value="ECO:0007669"/>
    <property type="project" value="UniProtKB-UniRule"/>
</dbReference>
<dbReference type="Pfam" id="PF11987">
    <property type="entry name" value="IF-2"/>
    <property type="match status" value="1"/>
</dbReference>
<dbReference type="PRINTS" id="PR00315">
    <property type="entry name" value="ELONGATNFCT"/>
</dbReference>
<dbReference type="Gene3D" id="2.40.30.10">
    <property type="entry name" value="Translation factors"/>
    <property type="match status" value="2"/>
</dbReference>
<dbReference type="SUPFAM" id="SSF50447">
    <property type="entry name" value="Translation proteins"/>
    <property type="match status" value="2"/>
</dbReference>
<evidence type="ECO:0000256" key="3">
    <source>
        <dbReference type="ARBA" id="ARBA00022540"/>
    </source>
</evidence>
<comment type="caution">
    <text evidence="10">The sequence shown here is derived from an EMBL/GenBank/DDBJ whole genome shotgun (WGS) entry which is preliminary data.</text>
</comment>
<dbReference type="PANTHER" id="PTHR43381:SF5">
    <property type="entry name" value="TR-TYPE G DOMAIN-CONTAINING PROTEIN"/>
    <property type="match status" value="1"/>
</dbReference>
<dbReference type="InterPro" id="IPR036925">
    <property type="entry name" value="TIF_IF2_dom3_sf"/>
</dbReference>
<evidence type="ECO:0000256" key="8">
    <source>
        <dbReference type="RuleBase" id="RU000644"/>
    </source>
</evidence>
<dbReference type="PROSITE" id="PS51722">
    <property type="entry name" value="G_TR_2"/>
    <property type="match status" value="1"/>
</dbReference>
<dbReference type="NCBIfam" id="TIGR00231">
    <property type="entry name" value="small_GTP"/>
    <property type="match status" value="1"/>
</dbReference>
<evidence type="ECO:0000256" key="1">
    <source>
        <dbReference type="ARBA" id="ARBA00007733"/>
    </source>
</evidence>
<keyword evidence="5 8" id="KW-0648">Protein biosynthesis</keyword>
<evidence type="ECO:0000256" key="7">
    <source>
        <dbReference type="NCBIfam" id="TIGR00487"/>
    </source>
</evidence>
<dbReference type="GO" id="GO:0005525">
    <property type="term" value="F:GTP binding"/>
    <property type="evidence" value="ECO:0007669"/>
    <property type="project" value="UniProtKB-KW"/>
</dbReference>
<proteinExistence type="inferred from homology"/>
<dbReference type="EMBL" id="MFUC01000006">
    <property type="protein sequence ID" value="OGI72417.1"/>
    <property type="molecule type" value="Genomic_DNA"/>
</dbReference>
<keyword evidence="3 8" id="KW-0396">Initiation factor</keyword>
<evidence type="ECO:0000313" key="10">
    <source>
        <dbReference type="EMBL" id="OGI72417.1"/>
    </source>
</evidence>
<dbReference type="InterPro" id="IPR027417">
    <property type="entry name" value="P-loop_NTPase"/>
</dbReference>
<dbReference type="InterPro" id="IPR005225">
    <property type="entry name" value="Small_GTP-bd"/>
</dbReference>
<feature type="domain" description="Tr-type G" evidence="9">
    <location>
        <begin position="13"/>
        <end position="187"/>
    </location>
</feature>
<dbReference type="GO" id="GO:0003924">
    <property type="term" value="F:GTPase activity"/>
    <property type="evidence" value="ECO:0007669"/>
    <property type="project" value="InterPro"/>
</dbReference>
<dbReference type="Pfam" id="PF00009">
    <property type="entry name" value="GTP_EFTU"/>
    <property type="match status" value="1"/>
</dbReference>